<keyword evidence="1" id="KW-1133">Transmembrane helix</keyword>
<feature type="transmembrane region" description="Helical" evidence="1">
    <location>
        <begin position="149"/>
        <end position="168"/>
    </location>
</feature>
<proteinExistence type="predicted"/>
<protein>
    <submittedName>
        <fullName evidence="2">Uncharacterized protein</fullName>
    </submittedName>
</protein>
<evidence type="ECO:0000256" key="1">
    <source>
        <dbReference type="SAM" id="Phobius"/>
    </source>
</evidence>
<evidence type="ECO:0000313" key="2">
    <source>
        <dbReference type="EMBL" id="SHH79673.1"/>
    </source>
</evidence>
<feature type="transmembrane region" description="Helical" evidence="1">
    <location>
        <begin position="25"/>
        <end position="43"/>
    </location>
</feature>
<dbReference type="RefSeq" id="WP_072831326.1">
    <property type="nucleotide sequence ID" value="NZ_FQXP01000005.1"/>
</dbReference>
<accession>A0A1M5VXL7</accession>
<feature type="transmembrane region" description="Helical" evidence="1">
    <location>
        <begin position="502"/>
        <end position="519"/>
    </location>
</feature>
<feature type="transmembrane region" description="Helical" evidence="1">
    <location>
        <begin position="382"/>
        <end position="403"/>
    </location>
</feature>
<feature type="transmembrane region" description="Helical" evidence="1">
    <location>
        <begin position="85"/>
        <end position="102"/>
    </location>
</feature>
<dbReference type="AlphaFoldDB" id="A0A1M5VXL7"/>
<keyword evidence="3" id="KW-1185">Reference proteome</keyword>
<organism evidence="2 3">
    <name type="scientific">Clostridium collagenovorans DSM 3089</name>
    <dbReference type="NCBI Taxonomy" id="1121306"/>
    <lineage>
        <taxon>Bacteria</taxon>
        <taxon>Bacillati</taxon>
        <taxon>Bacillota</taxon>
        <taxon>Clostridia</taxon>
        <taxon>Eubacteriales</taxon>
        <taxon>Clostridiaceae</taxon>
        <taxon>Clostridium</taxon>
    </lineage>
</organism>
<feature type="transmembrane region" description="Helical" evidence="1">
    <location>
        <begin position="531"/>
        <end position="552"/>
    </location>
</feature>
<keyword evidence="1" id="KW-0812">Transmembrane</keyword>
<sequence>MFDKCLQDFKNIDFKEINNHKTFRGIILALFILEIFFSVYVLSTYKVYALEIFKYIYFVVFFIILQGLFFCRITGLKLEKLEKLLVAYSLGMILCVLEYYIVKRFLFKDIMFFCVNFFAIIEVYLRFVHALKYNDFSKENIKELINKNFNIGIVFICSSVVFVNLFTFSMKNPMPDLGGTISYDTRVLEDVSHAQSYIRGIPTIDSEVYGVKINKQSFKAIYIAAASSMTGISTVKIGFYLSNLNNMFFMVLAAYLMLKRILKGRKGATIGTLIIFLFNGIYGILHTDKGFIIEGTFKDLIFTSSGNEITCMYLFLISYFIIKSLQEIKLGKKQEIIISLLFVALTFSNIYIAIIVIIALFLMPYKHVKDNYFKRDFRAIRWIMLSIVVVVSILFLSDESLALGLKLVDENQKGIIASFLLSIRSKVSPMGLGILGGILSMFIDVIYGVVKFILIAPPISVIYIFIIKKRYRDINFLSHTYIVRISLVLVLATYIFGFKSSSESTLVVISMMFMIIVVMKELEEFQCYNNYIKYVTCGFMIMPILTTTLGLFNGVRGGVSTFYNVSNGSLVNEAFIYDSITKGEYEALQWINLNSSNEDVIATDIHYTSSKFSDKVAEHKYYSVFSERQMYVEGYKDALSSNNKLKKVLENKAINERIYNNDNTVINDIIGKNIRFIMVSKQIHPDLVIKWDRVERVFENNDTTVYEIK</sequence>
<reference evidence="2 3" key="1">
    <citation type="submission" date="2016-11" db="EMBL/GenBank/DDBJ databases">
        <authorList>
            <person name="Jaros S."/>
            <person name="Januszkiewicz K."/>
            <person name="Wedrychowicz H."/>
        </authorList>
    </citation>
    <scope>NUCLEOTIDE SEQUENCE [LARGE SCALE GENOMIC DNA]</scope>
    <source>
        <strain evidence="2 3">DSM 3089</strain>
    </source>
</reference>
<keyword evidence="1" id="KW-0472">Membrane</keyword>
<feature type="transmembrane region" description="Helical" evidence="1">
    <location>
        <begin position="337"/>
        <end position="362"/>
    </location>
</feature>
<dbReference type="OrthoDB" id="2011420at2"/>
<feature type="transmembrane region" description="Helical" evidence="1">
    <location>
        <begin position="55"/>
        <end position="73"/>
    </location>
</feature>
<evidence type="ECO:0000313" key="3">
    <source>
        <dbReference type="Proteomes" id="UP000184526"/>
    </source>
</evidence>
<feature type="transmembrane region" description="Helical" evidence="1">
    <location>
        <begin position="108"/>
        <end position="128"/>
    </location>
</feature>
<feature type="transmembrane region" description="Helical" evidence="1">
    <location>
        <begin position="415"/>
        <end position="439"/>
    </location>
</feature>
<feature type="transmembrane region" description="Helical" evidence="1">
    <location>
        <begin position="445"/>
        <end position="466"/>
    </location>
</feature>
<dbReference type="EMBL" id="FQXP01000005">
    <property type="protein sequence ID" value="SHH79673.1"/>
    <property type="molecule type" value="Genomic_DNA"/>
</dbReference>
<dbReference type="Proteomes" id="UP000184526">
    <property type="component" value="Unassembled WGS sequence"/>
</dbReference>
<feature type="transmembrane region" description="Helical" evidence="1">
    <location>
        <begin position="478"/>
        <end position="496"/>
    </location>
</feature>
<feature type="transmembrane region" description="Helical" evidence="1">
    <location>
        <begin position="305"/>
        <end position="325"/>
    </location>
</feature>
<name>A0A1M5VXL7_9CLOT</name>
<feature type="transmembrane region" description="Helical" evidence="1">
    <location>
        <begin position="268"/>
        <end position="285"/>
    </location>
</feature>
<gene>
    <name evidence="2" type="ORF">SAMN02745196_01411</name>
</gene>
<dbReference type="STRING" id="1121306.SAMN02745196_01411"/>